<dbReference type="EMBL" id="BARS01004095">
    <property type="protein sequence ID" value="GAF72932.1"/>
    <property type="molecule type" value="Genomic_DNA"/>
</dbReference>
<evidence type="ECO:0000313" key="1">
    <source>
        <dbReference type="EMBL" id="GAF72932.1"/>
    </source>
</evidence>
<protein>
    <submittedName>
        <fullName evidence="1">Uncharacterized protein</fullName>
    </submittedName>
</protein>
<sequence>MYLGLESLYSNHSRKVCVIMAKERLSKLQREILEELGVVGCGMQLDTLNYRIQRRHDINLKDKHIKENVQNLEMKGLVDLYKYKGNIFLKNGIDRGGQHL</sequence>
<name>X0SAH0_9ZZZZ</name>
<organism evidence="1">
    <name type="scientific">marine sediment metagenome</name>
    <dbReference type="NCBI Taxonomy" id="412755"/>
    <lineage>
        <taxon>unclassified sequences</taxon>
        <taxon>metagenomes</taxon>
        <taxon>ecological metagenomes</taxon>
    </lineage>
</organism>
<reference evidence="1" key="1">
    <citation type="journal article" date="2014" name="Front. Microbiol.">
        <title>High frequency of phylogenetically diverse reductive dehalogenase-homologous genes in deep subseafloor sedimentary metagenomes.</title>
        <authorList>
            <person name="Kawai M."/>
            <person name="Futagami T."/>
            <person name="Toyoda A."/>
            <person name="Takaki Y."/>
            <person name="Nishi S."/>
            <person name="Hori S."/>
            <person name="Arai W."/>
            <person name="Tsubouchi T."/>
            <person name="Morono Y."/>
            <person name="Uchiyama I."/>
            <person name="Ito T."/>
            <person name="Fujiyama A."/>
            <person name="Inagaki F."/>
            <person name="Takami H."/>
        </authorList>
    </citation>
    <scope>NUCLEOTIDE SEQUENCE</scope>
    <source>
        <strain evidence="1">Expedition CK06-06</strain>
    </source>
</reference>
<dbReference type="AlphaFoldDB" id="X0SAH0"/>
<comment type="caution">
    <text evidence="1">The sequence shown here is derived from an EMBL/GenBank/DDBJ whole genome shotgun (WGS) entry which is preliminary data.</text>
</comment>
<gene>
    <name evidence="1" type="ORF">S01H1_07982</name>
</gene>
<accession>X0SAH0</accession>
<proteinExistence type="predicted"/>